<dbReference type="InterPro" id="IPR052056">
    <property type="entry name" value="Mono-ARTD/PARP"/>
</dbReference>
<name>A0A8B6DBE9_MYTGA</name>
<comment type="caution">
    <text evidence="7">The sequence shown here is derived from an EMBL/GenBank/DDBJ whole genome shotgun (WGS) entry which is preliminary data.</text>
</comment>
<evidence type="ECO:0000313" key="8">
    <source>
        <dbReference type="Proteomes" id="UP000596742"/>
    </source>
</evidence>
<organism evidence="7 8">
    <name type="scientific">Mytilus galloprovincialis</name>
    <name type="common">Mediterranean mussel</name>
    <dbReference type="NCBI Taxonomy" id="29158"/>
    <lineage>
        <taxon>Eukaryota</taxon>
        <taxon>Metazoa</taxon>
        <taxon>Spiralia</taxon>
        <taxon>Lophotrochozoa</taxon>
        <taxon>Mollusca</taxon>
        <taxon>Bivalvia</taxon>
        <taxon>Autobranchia</taxon>
        <taxon>Pteriomorphia</taxon>
        <taxon>Mytilida</taxon>
        <taxon>Mytiloidea</taxon>
        <taxon>Mytilidae</taxon>
        <taxon>Mytilinae</taxon>
        <taxon>Mytilus</taxon>
    </lineage>
</organism>
<dbReference type="PANTHER" id="PTHR14453">
    <property type="entry name" value="PARP/ZINC FINGER CCCH TYPE DOMAIN CONTAINING PROTEIN"/>
    <property type="match status" value="1"/>
</dbReference>
<proteinExistence type="predicted"/>
<evidence type="ECO:0000256" key="3">
    <source>
        <dbReference type="ARBA" id="ARBA00022679"/>
    </source>
</evidence>
<comment type="subcellular location">
    <subcellularLocation>
        <location evidence="1">Nucleus</location>
    </subcellularLocation>
</comment>
<evidence type="ECO:0000256" key="4">
    <source>
        <dbReference type="ARBA" id="ARBA00023027"/>
    </source>
</evidence>
<feature type="non-terminal residue" evidence="7">
    <location>
        <position position="1"/>
    </location>
</feature>
<dbReference type="PROSITE" id="PS51059">
    <property type="entry name" value="PARP_CATALYTIC"/>
    <property type="match status" value="1"/>
</dbReference>
<keyword evidence="4" id="KW-0520">NAD</keyword>
<dbReference type="GO" id="GO:0003714">
    <property type="term" value="F:transcription corepressor activity"/>
    <property type="evidence" value="ECO:0007669"/>
    <property type="project" value="TreeGrafter"/>
</dbReference>
<evidence type="ECO:0000313" key="7">
    <source>
        <dbReference type="EMBL" id="VDI17821.1"/>
    </source>
</evidence>
<gene>
    <name evidence="7" type="ORF">MGAL_10B041525</name>
</gene>
<dbReference type="PANTHER" id="PTHR14453:SF67">
    <property type="entry name" value="POLY [ADP-RIBOSE] POLYMERASE"/>
    <property type="match status" value="1"/>
</dbReference>
<dbReference type="EMBL" id="UYJE01003260">
    <property type="protein sequence ID" value="VDI17821.1"/>
    <property type="molecule type" value="Genomic_DNA"/>
</dbReference>
<dbReference type="AlphaFoldDB" id="A0A8B6DBE9"/>
<dbReference type="Proteomes" id="UP000596742">
    <property type="component" value="Unassembled WGS sequence"/>
</dbReference>
<keyword evidence="2" id="KW-0328">Glycosyltransferase</keyword>
<evidence type="ECO:0000256" key="2">
    <source>
        <dbReference type="ARBA" id="ARBA00022676"/>
    </source>
</evidence>
<accession>A0A8B6DBE9</accession>
<protein>
    <recommendedName>
        <fullName evidence="6">PARP catalytic domain-containing protein</fullName>
    </recommendedName>
</protein>
<keyword evidence="5" id="KW-0539">Nucleus</keyword>
<sequence length="95" mass="10895">CVYGDGVYFARDPSYSSRDTYSVPGNNGHKLVYKSSVFVGRYGQGERNLKEPPKDVKGVRYDSVVDNLNNPEIYVIFRDNQACPEYLIKFESVRF</sequence>
<dbReference type="GO" id="GO:0003950">
    <property type="term" value="F:NAD+ poly-ADP-ribosyltransferase activity"/>
    <property type="evidence" value="ECO:0007669"/>
    <property type="project" value="InterPro"/>
</dbReference>
<dbReference type="GO" id="GO:0005634">
    <property type="term" value="C:nucleus"/>
    <property type="evidence" value="ECO:0007669"/>
    <property type="project" value="UniProtKB-SubCell"/>
</dbReference>
<dbReference type="GO" id="GO:0010629">
    <property type="term" value="P:negative regulation of gene expression"/>
    <property type="evidence" value="ECO:0007669"/>
    <property type="project" value="TreeGrafter"/>
</dbReference>
<feature type="domain" description="PARP catalytic" evidence="6">
    <location>
        <begin position="1"/>
        <end position="95"/>
    </location>
</feature>
<reference evidence="7" key="1">
    <citation type="submission" date="2018-11" db="EMBL/GenBank/DDBJ databases">
        <authorList>
            <person name="Alioto T."/>
            <person name="Alioto T."/>
        </authorList>
    </citation>
    <scope>NUCLEOTIDE SEQUENCE</scope>
</reference>
<evidence type="ECO:0000256" key="1">
    <source>
        <dbReference type="ARBA" id="ARBA00004123"/>
    </source>
</evidence>
<evidence type="ECO:0000259" key="6">
    <source>
        <dbReference type="PROSITE" id="PS51059"/>
    </source>
</evidence>
<dbReference type="GO" id="GO:0005737">
    <property type="term" value="C:cytoplasm"/>
    <property type="evidence" value="ECO:0007669"/>
    <property type="project" value="TreeGrafter"/>
</dbReference>
<dbReference type="OrthoDB" id="406099at2759"/>
<dbReference type="SUPFAM" id="SSF56399">
    <property type="entry name" value="ADP-ribosylation"/>
    <property type="match status" value="1"/>
</dbReference>
<keyword evidence="8" id="KW-1185">Reference proteome</keyword>
<dbReference type="Gene3D" id="3.90.228.10">
    <property type="match status" value="1"/>
</dbReference>
<evidence type="ECO:0000256" key="5">
    <source>
        <dbReference type="ARBA" id="ARBA00023242"/>
    </source>
</evidence>
<keyword evidence="3" id="KW-0808">Transferase</keyword>
<dbReference type="InterPro" id="IPR012317">
    <property type="entry name" value="Poly(ADP-ribose)pol_cat_dom"/>
</dbReference>